<evidence type="ECO:0008006" key="3">
    <source>
        <dbReference type="Google" id="ProtNLM"/>
    </source>
</evidence>
<dbReference type="OrthoDB" id="9815326at2"/>
<dbReference type="Pfam" id="PF05013">
    <property type="entry name" value="FGase"/>
    <property type="match status" value="1"/>
</dbReference>
<sequence>MTSPYIYKQGAKYANILVVADHAGFALPVGAQIGVSAGDMARHIAGDIGTSEIATLLNESHQFSIFMSYYSRLWVDLNRHYEDADVIPTYSDDVEIGANHISVDERAQRLDAYHHAYHDALTQIIEGNRPDLIISLHSFTPKLASKPEINRPWDMGILYNQQEFSSKKALAHLKSINLIIGDQLPYSGKLLNASMDRHAEARNIPYFGVEIRQDHINDGKGQARFAQILAETATNIIE</sequence>
<name>A0A1L3JBY0_9SPHN</name>
<dbReference type="STRING" id="1913578.LPB140_07340"/>
<protein>
    <recommendedName>
        <fullName evidence="3">N-formylglutamate amidohydrolase</fullName>
    </recommendedName>
</protein>
<evidence type="ECO:0000313" key="2">
    <source>
        <dbReference type="Proteomes" id="UP000242561"/>
    </source>
</evidence>
<proteinExistence type="predicted"/>
<evidence type="ECO:0000313" key="1">
    <source>
        <dbReference type="EMBL" id="APG62631.1"/>
    </source>
</evidence>
<dbReference type="EMBL" id="CP018154">
    <property type="protein sequence ID" value="APG62631.1"/>
    <property type="molecule type" value="Genomic_DNA"/>
</dbReference>
<dbReference type="RefSeq" id="WP_072559281.1">
    <property type="nucleotide sequence ID" value="NZ_CP018154.1"/>
</dbReference>
<accession>A0A1L3JBY0</accession>
<keyword evidence="2" id="KW-1185">Reference proteome</keyword>
<dbReference type="AlphaFoldDB" id="A0A1L3JBY0"/>
<dbReference type="KEGG" id="sphl:LPB140_07340"/>
<dbReference type="SUPFAM" id="SSF53187">
    <property type="entry name" value="Zn-dependent exopeptidases"/>
    <property type="match status" value="1"/>
</dbReference>
<dbReference type="Gene3D" id="3.40.630.40">
    <property type="entry name" value="Zn-dependent exopeptidases"/>
    <property type="match status" value="1"/>
</dbReference>
<dbReference type="Proteomes" id="UP000242561">
    <property type="component" value="Chromosome"/>
</dbReference>
<gene>
    <name evidence="1" type="ORF">LPB140_07340</name>
</gene>
<organism evidence="1 2">
    <name type="scientific">Sphingorhabdus lutea</name>
    <dbReference type="NCBI Taxonomy" id="1913578"/>
    <lineage>
        <taxon>Bacteria</taxon>
        <taxon>Pseudomonadati</taxon>
        <taxon>Pseudomonadota</taxon>
        <taxon>Alphaproteobacteria</taxon>
        <taxon>Sphingomonadales</taxon>
        <taxon>Sphingomonadaceae</taxon>
        <taxon>Sphingorhabdus</taxon>
    </lineage>
</organism>
<dbReference type="InterPro" id="IPR007709">
    <property type="entry name" value="N-FG_amidohydro"/>
</dbReference>
<reference evidence="1 2" key="1">
    <citation type="submission" date="2016-11" db="EMBL/GenBank/DDBJ databases">
        <title>Sphingorhabdus sp. LPB0140, isolated from marine environment.</title>
        <authorList>
            <person name="Kim E."/>
            <person name="Yi H."/>
        </authorList>
    </citation>
    <scope>NUCLEOTIDE SEQUENCE [LARGE SCALE GENOMIC DNA]</scope>
    <source>
        <strain evidence="1 2">LPB0140</strain>
    </source>
</reference>